<evidence type="ECO:0000313" key="3">
    <source>
        <dbReference type="Proteomes" id="UP001213771"/>
    </source>
</evidence>
<reference evidence="2 3" key="1">
    <citation type="submission" date="2023-02" db="EMBL/GenBank/DDBJ databases">
        <authorList>
            <person name="Olszewska D."/>
        </authorList>
    </citation>
    <scope>NUCLEOTIDE SEQUENCE [LARGE SCALE GENOMIC DNA]</scope>
    <source>
        <strain evidence="2 3">FDU301</strain>
    </source>
</reference>
<dbReference type="NCBIfam" id="NF040628">
    <property type="entry name" value="GT-D_rel"/>
    <property type="match status" value="1"/>
</dbReference>
<organism evidence="2 3">
    <name type="scientific">Priestia megaterium</name>
    <name type="common">Bacillus megaterium</name>
    <dbReference type="NCBI Taxonomy" id="1404"/>
    <lineage>
        <taxon>Bacteria</taxon>
        <taxon>Bacillati</taxon>
        <taxon>Bacillota</taxon>
        <taxon>Bacilli</taxon>
        <taxon>Bacillales</taxon>
        <taxon>Bacillaceae</taxon>
        <taxon>Priestia</taxon>
    </lineage>
</organism>
<dbReference type="AlphaFoldDB" id="A0ABD4WMA3"/>
<accession>A0ABD4WMA3</accession>
<evidence type="ECO:0000313" key="2">
    <source>
        <dbReference type="EMBL" id="MDD9781348.1"/>
    </source>
</evidence>
<sequence>MIPDEQLLTVDQVLKKLKQAIEKKKPFSLVRVGDGENIILAQNSVMTMPEVMEEKWARNANKDRDNKGVTLPNITLRDQMVDAIKKASIVGIPFYKNDPILTEDRLKRPLTDRVFKHFEITPKMCCHTFVNRVFAQRSDFWKALQGKRILIITKDKWSDKVTQTLRKKPYNLNVTMSTTFHHHDQMANTLAFIEANKGNYDIALISCGVNALILAQKVAETGNIGIDFGKSLMYIVQKKAGLNHFSRGANKGLIP</sequence>
<dbReference type="InterPro" id="IPR055171">
    <property type="entry name" value="GT-D-like"/>
</dbReference>
<dbReference type="Pfam" id="PF22882">
    <property type="entry name" value="GT-D-like"/>
    <property type="match status" value="1"/>
</dbReference>
<evidence type="ECO:0000259" key="1">
    <source>
        <dbReference type="Pfam" id="PF22882"/>
    </source>
</evidence>
<feature type="domain" description="GT-D fold-like" evidence="1">
    <location>
        <begin position="9"/>
        <end position="233"/>
    </location>
</feature>
<dbReference type="RefSeq" id="WP_274588527.1">
    <property type="nucleotide sequence ID" value="NZ_JARAOX010000103.1"/>
</dbReference>
<proteinExistence type="predicted"/>
<dbReference type="InterPro" id="IPR049785">
    <property type="entry name" value="GT-D-like_firm"/>
</dbReference>
<comment type="caution">
    <text evidence="2">The sequence shown here is derived from an EMBL/GenBank/DDBJ whole genome shotgun (WGS) entry which is preliminary data.</text>
</comment>
<name>A0ABD4WMA3_PRIMG</name>
<dbReference type="EMBL" id="JARAOX010000103">
    <property type="protein sequence ID" value="MDD9781348.1"/>
    <property type="molecule type" value="Genomic_DNA"/>
</dbReference>
<gene>
    <name evidence="2" type="ORF">PVE99_02740</name>
</gene>
<protein>
    <submittedName>
        <fullName evidence="2">GT-D fold domain-containing glycosyltransferase</fullName>
    </submittedName>
</protein>
<dbReference type="Proteomes" id="UP001213771">
    <property type="component" value="Unassembled WGS sequence"/>
</dbReference>